<proteinExistence type="predicted"/>
<evidence type="ECO:0000259" key="3">
    <source>
        <dbReference type="Pfam" id="PF07223"/>
    </source>
</evidence>
<feature type="compositionally biased region" description="Low complexity" evidence="2">
    <location>
        <begin position="297"/>
        <end position="310"/>
    </location>
</feature>
<feature type="domain" description="DUF1421" evidence="3">
    <location>
        <begin position="518"/>
        <end position="561"/>
    </location>
</feature>
<feature type="compositionally biased region" description="Low complexity" evidence="2">
    <location>
        <begin position="351"/>
        <end position="365"/>
    </location>
</feature>
<feature type="compositionally biased region" description="Low complexity" evidence="2">
    <location>
        <begin position="333"/>
        <end position="343"/>
    </location>
</feature>
<name>A0A8T1QZI8_CARIL</name>
<reference evidence="4" key="1">
    <citation type="submission" date="2020-12" db="EMBL/GenBank/DDBJ databases">
        <title>WGS assembly of Carya illinoinensis cv. Pawnee.</title>
        <authorList>
            <person name="Platts A."/>
            <person name="Shu S."/>
            <person name="Wright S."/>
            <person name="Barry K."/>
            <person name="Edger P."/>
            <person name="Pires J.C."/>
            <person name="Schmutz J."/>
        </authorList>
    </citation>
    <scope>NUCLEOTIDE SEQUENCE</scope>
    <source>
        <tissue evidence="4">Leaf</tissue>
    </source>
</reference>
<dbReference type="AlphaFoldDB" id="A0A8T1QZI8"/>
<protein>
    <recommendedName>
        <fullName evidence="3">DUF1421 domain-containing protein</fullName>
    </recommendedName>
</protein>
<dbReference type="EMBL" id="CM031811">
    <property type="protein sequence ID" value="KAG6659534.1"/>
    <property type="molecule type" value="Genomic_DNA"/>
</dbReference>
<feature type="region of interest" description="Disordered" evidence="2">
    <location>
        <begin position="239"/>
        <end position="517"/>
    </location>
</feature>
<evidence type="ECO:0000256" key="1">
    <source>
        <dbReference type="SAM" id="Coils"/>
    </source>
</evidence>
<feature type="compositionally biased region" description="Basic and acidic residues" evidence="2">
    <location>
        <begin position="22"/>
        <end position="34"/>
    </location>
</feature>
<feature type="compositionally biased region" description="Pro residues" evidence="2">
    <location>
        <begin position="280"/>
        <end position="296"/>
    </location>
</feature>
<accession>A0A8T1QZI8</accession>
<feature type="compositionally biased region" description="Pro residues" evidence="2">
    <location>
        <begin position="366"/>
        <end position="386"/>
    </location>
</feature>
<dbReference type="Pfam" id="PF07223">
    <property type="entry name" value="DUF1421"/>
    <property type="match status" value="1"/>
</dbReference>
<organism evidence="4 5">
    <name type="scientific">Carya illinoinensis</name>
    <name type="common">Pecan</name>
    <dbReference type="NCBI Taxonomy" id="32201"/>
    <lineage>
        <taxon>Eukaryota</taxon>
        <taxon>Viridiplantae</taxon>
        <taxon>Streptophyta</taxon>
        <taxon>Embryophyta</taxon>
        <taxon>Tracheophyta</taxon>
        <taxon>Spermatophyta</taxon>
        <taxon>Magnoliopsida</taxon>
        <taxon>eudicotyledons</taxon>
        <taxon>Gunneridae</taxon>
        <taxon>Pentapetalae</taxon>
        <taxon>rosids</taxon>
        <taxon>fabids</taxon>
        <taxon>Fagales</taxon>
        <taxon>Juglandaceae</taxon>
        <taxon>Carya</taxon>
    </lineage>
</organism>
<dbReference type="Proteomes" id="UP000811609">
    <property type="component" value="Chromosome 3"/>
</dbReference>
<keyword evidence="1" id="KW-0175">Coiled coil</keyword>
<dbReference type="PANTHER" id="PTHR31805:SF14">
    <property type="entry name" value="RECEPTOR-LIKE KINASE, PUTATIVE (DUF1421)-RELATED"/>
    <property type="match status" value="1"/>
</dbReference>
<gene>
    <name evidence="4" type="ORF">CIPAW_03G042200</name>
</gene>
<keyword evidence="5" id="KW-1185">Reference proteome</keyword>
<feature type="coiled-coil region" evidence="1">
    <location>
        <begin position="170"/>
        <end position="222"/>
    </location>
</feature>
<evidence type="ECO:0000313" key="4">
    <source>
        <dbReference type="EMBL" id="KAG6659534.1"/>
    </source>
</evidence>
<sequence length="573" mass="62025">MNTTPYMDKQIMDLSQGSPETQSKDSIDLMKHPEEEEEEVDHNTHHTLQIAGARMDGIDKKEEILANYDFQPIRPVGVVVPPSRSPNFDATPVLAGRAWSSASDPKLNTTTVAAATATRNYGSLYSEPAKVILEKDHDAFSSPIVSEIDRTMKKYVDNLLHVLEGVSARITQLESRTRNLESSIDNLKVSFGNNHGSTDGRLRQLENILREVQTGVQGLKDKQLVLGGEPGLAKLQTTEAEQQPETQNTVQVGSVQQAASVPQQSQQHLPSANNQQALPALPPPNAPPQPSPPLNLPPSFQFPPQFLQNQIPSIPQHEPYFPPPGQTPEAPNQQYQSSLTQQSYPPPAAAPPHQQFQPGPQQQFSQPPPQLPQQRPSLPPANPPQLQPSLSHHAEEVPYAPQNYPTSLRQPPSGPNPSQQFYGAPSHMYESPSSRSSSGFSSGYGPPSGPTESYHYGGSPQYGGTSTVKPPLSSAVAQSGGTGYPQLPTARVLPQALPTASGVSSDSGSTGTGNRVPVDDVVDKVTIMGFPRDHVRATVRKLTENGQSVDLNVVLDKLMNEGEVQPPRGWFGR</sequence>
<evidence type="ECO:0000256" key="2">
    <source>
        <dbReference type="SAM" id="MobiDB-lite"/>
    </source>
</evidence>
<evidence type="ECO:0000313" key="5">
    <source>
        <dbReference type="Proteomes" id="UP000811609"/>
    </source>
</evidence>
<feature type="compositionally biased region" description="Low complexity" evidence="2">
    <location>
        <begin position="239"/>
        <end position="279"/>
    </location>
</feature>
<comment type="caution">
    <text evidence="4">The sequence shown here is derived from an EMBL/GenBank/DDBJ whole genome shotgun (WGS) entry which is preliminary data.</text>
</comment>
<feature type="compositionally biased region" description="Polar residues" evidence="2">
    <location>
        <begin position="403"/>
        <end position="421"/>
    </location>
</feature>
<feature type="compositionally biased region" description="Low complexity" evidence="2">
    <location>
        <begin position="431"/>
        <end position="445"/>
    </location>
</feature>
<dbReference type="PANTHER" id="PTHR31805">
    <property type="entry name" value="RECEPTOR-LIKE KINASE, PUTATIVE (DUF1421)-RELATED"/>
    <property type="match status" value="1"/>
</dbReference>
<feature type="region of interest" description="Disordered" evidence="2">
    <location>
        <begin position="1"/>
        <end position="44"/>
    </location>
</feature>
<dbReference type="InterPro" id="IPR010820">
    <property type="entry name" value="DUF1421"/>
</dbReference>
<feature type="compositionally biased region" description="Low complexity" evidence="2">
    <location>
        <begin position="499"/>
        <end position="513"/>
    </location>
</feature>